<dbReference type="Pfam" id="PF13556">
    <property type="entry name" value="HTH_30"/>
    <property type="match status" value="1"/>
</dbReference>
<gene>
    <name evidence="2" type="ORF">H8716_05805</name>
</gene>
<keyword evidence="3" id="KW-1185">Reference proteome</keyword>
<name>A0ABR7N887_9FIRM</name>
<evidence type="ECO:0000313" key="2">
    <source>
        <dbReference type="EMBL" id="MBC8572602.1"/>
    </source>
</evidence>
<dbReference type="InterPro" id="IPR042070">
    <property type="entry name" value="PucR_C-HTH_sf"/>
</dbReference>
<dbReference type="EMBL" id="JACRSZ010000004">
    <property type="protein sequence ID" value="MBC8572602.1"/>
    <property type="molecule type" value="Genomic_DNA"/>
</dbReference>
<dbReference type="Proteomes" id="UP000657421">
    <property type="component" value="Unassembled WGS sequence"/>
</dbReference>
<dbReference type="InterPro" id="IPR025736">
    <property type="entry name" value="PucR_C-HTH_dom"/>
</dbReference>
<evidence type="ECO:0000259" key="1">
    <source>
        <dbReference type="Pfam" id="PF13556"/>
    </source>
</evidence>
<evidence type="ECO:0000313" key="3">
    <source>
        <dbReference type="Proteomes" id="UP000657421"/>
    </source>
</evidence>
<accession>A0ABR7N887</accession>
<organism evidence="2 3">
    <name type="scientific">Jingyaoa shaoxingensis</name>
    <dbReference type="NCBI Taxonomy" id="2763671"/>
    <lineage>
        <taxon>Bacteria</taxon>
        <taxon>Bacillati</taxon>
        <taxon>Bacillota</taxon>
        <taxon>Clostridia</taxon>
        <taxon>Lachnospirales</taxon>
        <taxon>Lachnospiraceae</taxon>
        <taxon>Jingyaoa</taxon>
    </lineage>
</organism>
<sequence>MPNLACYTHRNTVLYRIRKIQDMLDHDLSDPYTREYALLSIKVLYLYHWKKKQTLS</sequence>
<feature type="domain" description="PucR C-terminal helix-turn-helix" evidence="1">
    <location>
        <begin position="6"/>
        <end position="42"/>
    </location>
</feature>
<dbReference type="Gene3D" id="1.10.10.2840">
    <property type="entry name" value="PucR C-terminal helix-turn-helix domain"/>
    <property type="match status" value="1"/>
</dbReference>
<protein>
    <submittedName>
        <fullName evidence="2">Helix-turn-helix domain-containing protein</fullName>
    </submittedName>
</protein>
<comment type="caution">
    <text evidence="2">The sequence shown here is derived from an EMBL/GenBank/DDBJ whole genome shotgun (WGS) entry which is preliminary data.</text>
</comment>
<dbReference type="RefSeq" id="WP_408610884.1">
    <property type="nucleotide sequence ID" value="NZ_JACRSZ010000004.1"/>
</dbReference>
<reference evidence="2 3" key="1">
    <citation type="submission" date="2020-08" db="EMBL/GenBank/DDBJ databases">
        <title>Genome public.</title>
        <authorList>
            <person name="Liu C."/>
            <person name="Sun Q."/>
        </authorList>
    </citation>
    <scope>NUCLEOTIDE SEQUENCE [LARGE SCALE GENOMIC DNA]</scope>
    <source>
        <strain evidence="2 3">NSJ-46</strain>
    </source>
</reference>
<proteinExistence type="predicted"/>